<dbReference type="EMBL" id="PDKW01000042">
    <property type="protein sequence ID" value="PGH55420.1"/>
    <property type="molecule type" value="Genomic_DNA"/>
</dbReference>
<keyword evidence="2" id="KW-1185">Reference proteome</keyword>
<dbReference type="RefSeq" id="WP_098738136.1">
    <property type="nucleotide sequence ID" value="NZ_PDKW01000042.1"/>
</dbReference>
<gene>
    <name evidence="1" type="ORF">CRT60_19115</name>
</gene>
<organism evidence="1 2">
    <name type="scientific">Azospirillum palustre</name>
    <dbReference type="NCBI Taxonomy" id="2044885"/>
    <lineage>
        <taxon>Bacteria</taxon>
        <taxon>Pseudomonadati</taxon>
        <taxon>Pseudomonadota</taxon>
        <taxon>Alphaproteobacteria</taxon>
        <taxon>Rhodospirillales</taxon>
        <taxon>Azospirillaceae</taxon>
        <taxon>Azospirillum</taxon>
    </lineage>
</organism>
<protein>
    <submittedName>
        <fullName evidence="1">Uncharacterized protein</fullName>
    </submittedName>
</protein>
<comment type="caution">
    <text evidence="1">The sequence shown here is derived from an EMBL/GenBank/DDBJ whole genome shotgun (WGS) entry which is preliminary data.</text>
</comment>
<name>A0A2B8BCB5_9PROT</name>
<evidence type="ECO:0000313" key="1">
    <source>
        <dbReference type="EMBL" id="PGH55420.1"/>
    </source>
</evidence>
<sequence length="117" mass="12866">MLSIGNEQFQAMERQSVRSFAGRAADFLKKHFQGAQSVGRGELTEEILPLIDKAKHYGLTGERDVVAYIVTAAYLGRNFDEALEQANVILRRGTDSSAVKAQKLEALTAEIVARLQA</sequence>
<accession>A0A2B8BCB5</accession>
<dbReference type="Proteomes" id="UP000225379">
    <property type="component" value="Unassembled WGS sequence"/>
</dbReference>
<proteinExistence type="predicted"/>
<evidence type="ECO:0000313" key="2">
    <source>
        <dbReference type="Proteomes" id="UP000225379"/>
    </source>
</evidence>
<dbReference type="AlphaFoldDB" id="A0A2B8BCB5"/>
<reference evidence="2" key="1">
    <citation type="submission" date="2017-10" db="EMBL/GenBank/DDBJ databases">
        <authorList>
            <person name="Kravchenko I.K."/>
            <person name="Grouzdev D.S."/>
        </authorList>
    </citation>
    <scope>NUCLEOTIDE SEQUENCE [LARGE SCALE GENOMIC DNA]</scope>
    <source>
        <strain evidence="2">B2</strain>
    </source>
</reference>